<gene>
    <name evidence="6" type="ORF">FHR90_001781</name>
</gene>
<dbReference type="RefSeq" id="WP_183275069.1">
    <property type="nucleotide sequence ID" value="NZ_JACHXV010000005.1"/>
</dbReference>
<dbReference type="Proteomes" id="UP000557688">
    <property type="component" value="Unassembled WGS sequence"/>
</dbReference>
<dbReference type="GO" id="GO:0005737">
    <property type="term" value="C:cytoplasm"/>
    <property type="evidence" value="ECO:0007669"/>
    <property type="project" value="TreeGrafter"/>
</dbReference>
<dbReference type="InterPro" id="IPR018484">
    <property type="entry name" value="FGGY_N"/>
</dbReference>
<dbReference type="Gene3D" id="1.20.58.2240">
    <property type="match status" value="1"/>
</dbReference>
<accession>A0A839V343</accession>
<dbReference type="PIRSF" id="PIRSF000538">
    <property type="entry name" value="GlpK"/>
    <property type="match status" value="1"/>
</dbReference>
<evidence type="ECO:0000256" key="1">
    <source>
        <dbReference type="ARBA" id="ARBA00009156"/>
    </source>
</evidence>
<evidence type="ECO:0000259" key="5">
    <source>
        <dbReference type="Pfam" id="PF02782"/>
    </source>
</evidence>
<comment type="similarity">
    <text evidence="1">Belongs to the FGGY kinase family.</text>
</comment>
<evidence type="ECO:0000259" key="4">
    <source>
        <dbReference type="Pfam" id="PF00370"/>
    </source>
</evidence>
<keyword evidence="2" id="KW-0808">Transferase</keyword>
<dbReference type="Pfam" id="PF00370">
    <property type="entry name" value="FGGY_N"/>
    <property type="match status" value="1"/>
</dbReference>
<name>A0A839V343_9PROT</name>
<keyword evidence="7" id="KW-1185">Reference proteome</keyword>
<dbReference type="CDD" id="cd07782">
    <property type="entry name" value="ASKHA_NBD_FGGY_D-RBK"/>
    <property type="match status" value="1"/>
</dbReference>
<sequence>MTEVVIGVDVGSGSARAGVFDLEGRALASRTHPIAQFRPAPGHVEQSSADIWSAVCACVRGAMAAAQARSASPVEPCGIGFDATCSLVATDAAGGPVSLSTTGRDDHDIIMWMDQRATDQAARINATGAEVLRYVGGRISPEMQTPKLLWLAENLPRAFAAAHDFFDLPDWLTFRATGARSRSLCSLVCKWTYLGHERRWDEDYFRRIGLGMLADEGFARIGTEVLPPGEAVGQGLSAQGAAELGLPGGLPVSASAIDAHAGGIGLIGAQVAGGGTLAARIALIMGTSSCHMAVSSGPAFVPGVWGPYRSAMVPGLWLNEGGQSAVGSLIDHLVQSHAGRADLAADGADVFDTLNRRVATLSSGLAVPAALSAGLHVLPDFLGNRSPHADASLRGMISGLGLSASGDDLACLYLATCQSLAYGTRQIIEALDASGDYAIDLILACGGWTKNRLFLREHADATGCRIVLPEEPEAVLLGSAILGAVAGGAYPAIEAAMAAMSRAGEVIEPAGGAVRRYHDAKYAVFRRMHDDQMAYRALMATV</sequence>
<comment type="caution">
    <text evidence="6">The sequence shown here is derived from an EMBL/GenBank/DDBJ whole genome shotgun (WGS) entry which is preliminary data.</text>
</comment>
<dbReference type="InterPro" id="IPR043129">
    <property type="entry name" value="ATPase_NBD"/>
</dbReference>
<feature type="domain" description="Carbohydrate kinase FGGY N-terminal" evidence="4">
    <location>
        <begin position="5"/>
        <end position="265"/>
    </location>
</feature>
<dbReference type="InterPro" id="IPR000577">
    <property type="entry name" value="Carb_kinase_FGGY"/>
</dbReference>
<dbReference type="SUPFAM" id="SSF53067">
    <property type="entry name" value="Actin-like ATPase domain"/>
    <property type="match status" value="2"/>
</dbReference>
<dbReference type="Gene3D" id="3.30.420.40">
    <property type="match status" value="1"/>
</dbReference>
<dbReference type="InterPro" id="IPR006003">
    <property type="entry name" value="FGGY_RbtK-like"/>
</dbReference>
<dbReference type="FunFam" id="3.30.420.40:FF:000101">
    <property type="entry name" value="FGGY carbohydrate kinase domain-containing protein"/>
    <property type="match status" value="1"/>
</dbReference>
<dbReference type="GO" id="GO:0019150">
    <property type="term" value="F:D-ribulokinase activity"/>
    <property type="evidence" value="ECO:0007669"/>
    <property type="project" value="TreeGrafter"/>
</dbReference>
<dbReference type="PANTHER" id="PTHR43435">
    <property type="entry name" value="RIBULOKINASE"/>
    <property type="match status" value="1"/>
</dbReference>
<evidence type="ECO:0000313" key="6">
    <source>
        <dbReference type="EMBL" id="MBB3173949.1"/>
    </source>
</evidence>
<dbReference type="NCBIfam" id="TIGR01315">
    <property type="entry name" value="5C_CHO_kinase"/>
    <property type="match status" value="1"/>
</dbReference>
<feature type="domain" description="Carbohydrate kinase FGGY C-terminal" evidence="5">
    <location>
        <begin position="282"/>
        <end position="486"/>
    </location>
</feature>
<keyword evidence="3 6" id="KW-0418">Kinase</keyword>
<reference evidence="6 7" key="1">
    <citation type="submission" date="2020-08" db="EMBL/GenBank/DDBJ databases">
        <title>Genomic Encyclopedia of Type Strains, Phase III (KMG-III): the genomes of soil and plant-associated and newly described type strains.</title>
        <authorList>
            <person name="Whitman W."/>
        </authorList>
    </citation>
    <scope>NUCLEOTIDE SEQUENCE [LARGE SCALE GENOMIC DNA]</scope>
    <source>
        <strain evidence="6 7">CECT 8088</strain>
    </source>
</reference>
<proteinExistence type="inferred from homology"/>
<evidence type="ECO:0000256" key="2">
    <source>
        <dbReference type="ARBA" id="ARBA00022679"/>
    </source>
</evidence>
<dbReference type="EMBL" id="JACHXV010000005">
    <property type="protein sequence ID" value="MBB3173949.1"/>
    <property type="molecule type" value="Genomic_DNA"/>
</dbReference>
<dbReference type="PANTHER" id="PTHR43435:SF4">
    <property type="entry name" value="FGGY CARBOHYDRATE KINASE DOMAIN-CONTAINING PROTEIN"/>
    <property type="match status" value="1"/>
</dbReference>
<protein>
    <submittedName>
        <fullName evidence="6">FGGY-family pentulose kinase</fullName>
    </submittedName>
</protein>
<dbReference type="InterPro" id="IPR018485">
    <property type="entry name" value="FGGY_C"/>
</dbReference>
<organism evidence="6 7">
    <name type="scientific">Endobacter medicaginis</name>
    <dbReference type="NCBI Taxonomy" id="1181271"/>
    <lineage>
        <taxon>Bacteria</taxon>
        <taxon>Pseudomonadati</taxon>
        <taxon>Pseudomonadota</taxon>
        <taxon>Alphaproteobacteria</taxon>
        <taxon>Acetobacterales</taxon>
        <taxon>Acetobacteraceae</taxon>
        <taxon>Endobacter</taxon>
    </lineage>
</organism>
<evidence type="ECO:0000313" key="7">
    <source>
        <dbReference type="Proteomes" id="UP000557688"/>
    </source>
</evidence>
<dbReference type="GO" id="GO:0019321">
    <property type="term" value="P:pentose metabolic process"/>
    <property type="evidence" value="ECO:0007669"/>
    <property type="project" value="TreeGrafter"/>
</dbReference>
<dbReference type="Pfam" id="PF02782">
    <property type="entry name" value="FGGY_C"/>
    <property type="match status" value="1"/>
</dbReference>
<dbReference type="AlphaFoldDB" id="A0A839V343"/>
<evidence type="ECO:0000256" key="3">
    <source>
        <dbReference type="ARBA" id="ARBA00022777"/>
    </source>
</evidence>